<organism evidence="1 2">
    <name type="scientific">Durusdinium trenchii</name>
    <dbReference type="NCBI Taxonomy" id="1381693"/>
    <lineage>
        <taxon>Eukaryota</taxon>
        <taxon>Sar</taxon>
        <taxon>Alveolata</taxon>
        <taxon>Dinophyceae</taxon>
        <taxon>Suessiales</taxon>
        <taxon>Symbiodiniaceae</taxon>
        <taxon>Durusdinium</taxon>
    </lineage>
</organism>
<reference evidence="1 2" key="1">
    <citation type="submission" date="2024-02" db="EMBL/GenBank/DDBJ databases">
        <authorList>
            <person name="Chen Y."/>
            <person name="Shah S."/>
            <person name="Dougan E. K."/>
            <person name="Thang M."/>
            <person name="Chan C."/>
        </authorList>
    </citation>
    <scope>NUCLEOTIDE SEQUENCE [LARGE SCALE GENOMIC DNA]</scope>
</reference>
<gene>
    <name evidence="1" type="ORF">CCMP2556_LOCUS639</name>
</gene>
<protein>
    <submittedName>
        <fullName evidence="1">Uncharacterized protein</fullName>
    </submittedName>
</protein>
<proteinExistence type="predicted"/>
<dbReference type="GO" id="GO:0016301">
    <property type="term" value="F:kinase activity"/>
    <property type="evidence" value="ECO:0007669"/>
    <property type="project" value="UniProtKB-KW"/>
</dbReference>
<name>A0ABP0HA98_9DINO</name>
<dbReference type="EMBL" id="CAXAMN010000181">
    <property type="protein sequence ID" value="CAK8986822.1"/>
    <property type="molecule type" value="Genomic_DNA"/>
</dbReference>
<keyword evidence="2" id="KW-1185">Reference proteome</keyword>
<accession>A0ABP0HA98</accession>
<sequence>MDPAQRRALAVAAAEKRRLGTSNGPAGAKEDAHAEKKEASNRSDPRASELLVVFDKVHSEAVKRHKNTGLDAHHAPALRKAKRSVEESLQHGDNLTLSSLHTLKNVGHWVVSQLREHLEGEVTTVPSAKRARTVPAATPESFTWWYVNAKGERVEHRNDAEMKGSVGSETFRVSIMHSSGRMEKAWLPDAKAPPMSPK</sequence>
<evidence type="ECO:0000313" key="1">
    <source>
        <dbReference type="EMBL" id="CAK8986822.1"/>
    </source>
</evidence>
<evidence type="ECO:0000313" key="2">
    <source>
        <dbReference type="Proteomes" id="UP001642484"/>
    </source>
</evidence>
<dbReference type="Proteomes" id="UP001642484">
    <property type="component" value="Unassembled WGS sequence"/>
</dbReference>
<comment type="caution">
    <text evidence="1">The sequence shown here is derived from an EMBL/GenBank/DDBJ whole genome shotgun (WGS) entry which is preliminary data.</text>
</comment>